<protein>
    <submittedName>
        <fullName evidence="1">Gp04 putative replication protein</fullName>
    </submittedName>
</protein>
<proteinExistence type="predicted"/>
<evidence type="ECO:0000313" key="1">
    <source>
        <dbReference type="EMBL" id="AKH46930.1"/>
    </source>
</evidence>
<reference evidence="1" key="2">
    <citation type="submission" date="2015-03" db="EMBL/GenBank/DDBJ databases">
        <authorList>
            <person name="Chow C.-E.T."/>
            <person name="Winget D.M."/>
            <person name="White R.A.III."/>
            <person name="Hallam S.J."/>
            <person name="Suttle C.A."/>
        </authorList>
    </citation>
    <scope>NUCLEOTIDE SEQUENCE</scope>
    <source>
        <strain evidence="1">Anoxic2_3</strain>
    </source>
</reference>
<sequence length="129" mass="14732">MYITARLGTRSIWHGRPIKSPRSARSLQMVSVRVKCPAVFATGRSSTTTRTGQLSGSSCTRRCLIIRTTTLCQRRLQNTSRWRGWLLLRLMENFPPPRHLRLGSAFQKPRFCNYLPTGLSSWSMMLATC</sequence>
<dbReference type="EMBL" id="KR029587">
    <property type="protein sequence ID" value="AKH46930.1"/>
    <property type="molecule type" value="Genomic_DNA"/>
</dbReference>
<name>A0A0F7L4N3_9VIRU</name>
<organism evidence="1">
    <name type="scientific">uncultured marine virus</name>
    <dbReference type="NCBI Taxonomy" id="186617"/>
    <lineage>
        <taxon>Viruses</taxon>
        <taxon>environmental samples</taxon>
    </lineage>
</organism>
<reference evidence="1" key="1">
    <citation type="journal article" date="2015" name="Front. Microbiol.">
        <title>Combining genomic sequencing methods to explore viral diversity and reveal potential virus-host interactions.</title>
        <authorList>
            <person name="Chow C.E."/>
            <person name="Winget D.M."/>
            <person name="White R.A.III."/>
            <person name="Hallam S.J."/>
            <person name="Suttle C.A."/>
        </authorList>
    </citation>
    <scope>NUCLEOTIDE SEQUENCE</scope>
    <source>
        <strain evidence="1">Anoxic2_3</strain>
    </source>
</reference>
<accession>A0A0F7L4N3</accession>